<dbReference type="Proteomes" id="UP000295604">
    <property type="component" value="Unassembled WGS sequence"/>
</dbReference>
<feature type="chain" id="PRO_5020701006" evidence="3">
    <location>
        <begin position="24"/>
        <end position="229"/>
    </location>
</feature>
<accession>A0A4R8S8T2</accession>
<evidence type="ECO:0000256" key="2">
    <source>
        <dbReference type="SAM" id="Phobius"/>
    </source>
</evidence>
<feature type="region of interest" description="Disordered" evidence="1">
    <location>
        <begin position="51"/>
        <end position="75"/>
    </location>
</feature>
<dbReference type="EMBL" id="QAPF01001802">
    <property type="protein sequence ID" value="TDZ87645.1"/>
    <property type="molecule type" value="Genomic_DNA"/>
</dbReference>
<feature type="signal peptide" evidence="3">
    <location>
        <begin position="1"/>
        <end position="23"/>
    </location>
</feature>
<evidence type="ECO:0000313" key="4">
    <source>
        <dbReference type="EMBL" id="TDZ87645.1"/>
    </source>
</evidence>
<sequence>MRSISILLLALAAFHETLRVGSGHALNLPDRRRMAPALLVVEDAANGGFTPTQLRKLNSRSRSPKTSSPPSHMNVEVRDAPTTVAWPAGFTNAPPAASQFDDAMGSMLAIAGETGRAQNTAAIVGGVVGGVLIIAIAVSLTVWLVLRRKRQERLRSETGATGNGTEDPRDREMQQQAFPPGAHLNRGFGAGPNVYAQRPSRWNEAPPNQIHEAPFVAPIGSRHNAAELS</sequence>
<comment type="caution">
    <text evidence="4">The sequence shown here is derived from an EMBL/GenBank/DDBJ whole genome shotgun (WGS) entry which is preliminary data.</text>
</comment>
<evidence type="ECO:0000256" key="1">
    <source>
        <dbReference type="SAM" id="MobiDB-lite"/>
    </source>
</evidence>
<feature type="transmembrane region" description="Helical" evidence="2">
    <location>
        <begin position="122"/>
        <end position="146"/>
    </location>
</feature>
<evidence type="ECO:0000313" key="5">
    <source>
        <dbReference type="Proteomes" id="UP000295604"/>
    </source>
</evidence>
<organism evidence="4 5">
    <name type="scientific">Colletotrichum sidae</name>
    <dbReference type="NCBI Taxonomy" id="1347389"/>
    <lineage>
        <taxon>Eukaryota</taxon>
        <taxon>Fungi</taxon>
        <taxon>Dikarya</taxon>
        <taxon>Ascomycota</taxon>
        <taxon>Pezizomycotina</taxon>
        <taxon>Sordariomycetes</taxon>
        <taxon>Hypocreomycetidae</taxon>
        <taxon>Glomerellales</taxon>
        <taxon>Glomerellaceae</taxon>
        <taxon>Colletotrichum</taxon>
        <taxon>Colletotrichum orbiculare species complex</taxon>
    </lineage>
</organism>
<feature type="region of interest" description="Disordered" evidence="1">
    <location>
        <begin position="154"/>
        <end position="173"/>
    </location>
</feature>
<feature type="region of interest" description="Disordered" evidence="1">
    <location>
        <begin position="179"/>
        <end position="229"/>
    </location>
</feature>
<gene>
    <name evidence="4" type="ORF">C8034_v006639</name>
</gene>
<name>A0A4R8S8T2_9PEZI</name>
<protein>
    <submittedName>
        <fullName evidence="4">Uncharacterized protein</fullName>
    </submittedName>
</protein>
<reference evidence="4 5" key="1">
    <citation type="submission" date="2018-11" db="EMBL/GenBank/DDBJ databases">
        <title>Genome sequence and assembly of Colletotrichum sidae.</title>
        <authorList>
            <person name="Gan P."/>
            <person name="Shirasu K."/>
        </authorList>
    </citation>
    <scope>NUCLEOTIDE SEQUENCE [LARGE SCALE GENOMIC DNA]</scope>
    <source>
        <strain evidence="4 5">CBS 518.97</strain>
    </source>
</reference>
<keyword evidence="2" id="KW-0812">Transmembrane</keyword>
<keyword evidence="2" id="KW-1133">Transmembrane helix</keyword>
<proteinExistence type="predicted"/>
<dbReference type="AlphaFoldDB" id="A0A4R8S8T2"/>
<keyword evidence="5" id="KW-1185">Reference proteome</keyword>
<keyword evidence="2" id="KW-0472">Membrane</keyword>
<keyword evidence="3" id="KW-0732">Signal</keyword>
<evidence type="ECO:0000256" key="3">
    <source>
        <dbReference type="SAM" id="SignalP"/>
    </source>
</evidence>